<dbReference type="Pfam" id="PF00768">
    <property type="entry name" value="Peptidase_S11"/>
    <property type="match status" value="1"/>
</dbReference>
<evidence type="ECO:0000256" key="2">
    <source>
        <dbReference type="ARBA" id="ARBA00022729"/>
    </source>
</evidence>
<feature type="active site" description="Proton acceptor" evidence="7">
    <location>
        <position position="76"/>
    </location>
</feature>
<feature type="domain" description="Peptidase S11 D-alanyl-D-alanine carboxypeptidase A N-terminal" evidence="10">
    <location>
        <begin position="49"/>
        <end position="276"/>
    </location>
</feature>
<dbReference type="PRINTS" id="PR00725">
    <property type="entry name" value="DADACBPTASE1"/>
</dbReference>
<dbReference type="AlphaFoldDB" id="A0A2G8IRA3"/>
<dbReference type="InterPro" id="IPR001967">
    <property type="entry name" value="Peptidase_S11_N"/>
</dbReference>
<feature type="active site" evidence="7">
    <location>
        <position position="133"/>
    </location>
</feature>
<comment type="caution">
    <text evidence="11">The sequence shown here is derived from an EMBL/GenBank/DDBJ whole genome shotgun (WGS) entry which is preliminary data.</text>
</comment>
<sequence length="301" mass="33541">MRKVLIGGKIFVIIVLLIVVWAKVEEQIHVDMKQFIPFSGANEFVSPNIYMIDRESGDVVYEKKAKSKVYPASLTKIMTVIVALEHLDDLTKSVSIDQNTYQDMISKNSSMAGFLGGETVTYRDLLYGTMLPSGGEAANSLAIHTAGNVKDFVRMMNEKAAELGLHDTHFMNPEGLHDENQYTTAYDVASMLSYALNVPHFREVFTKETFQTSPTKEHPTGVLLKSTVLTLLHQEDKQGFEIIGGKSGTTSEAGQCWASLGVVNDREYITVVMGAPLEDIRHPDRQQIKDTMKLYQKVTSI</sequence>
<evidence type="ECO:0000256" key="9">
    <source>
        <dbReference type="RuleBase" id="RU004016"/>
    </source>
</evidence>
<feature type="binding site" evidence="8">
    <location>
        <position position="246"/>
    </location>
    <ligand>
        <name>substrate</name>
    </ligand>
</feature>
<evidence type="ECO:0000313" key="11">
    <source>
        <dbReference type="EMBL" id="PIK25982.1"/>
    </source>
</evidence>
<reference evidence="11 12" key="1">
    <citation type="submission" date="2017-11" db="EMBL/GenBank/DDBJ databases">
        <title>Draft genome sequence of Bacillus pumilus 51_5il from lake Gorkoye (Russia: Novosibirsk region).</title>
        <authorList>
            <person name="Shipova A.A."/>
            <person name="Rozanov A.S."/>
            <person name="Bryanskaya A.V."/>
            <person name="Peltek S.E."/>
        </authorList>
    </citation>
    <scope>NUCLEOTIDE SEQUENCE [LARGE SCALE GENOMIC DNA]</scope>
    <source>
        <strain evidence="11 12">51_5il</strain>
    </source>
</reference>
<comment type="similarity">
    <text evidence="1 9">Belongs to the peptidase S11 family.</text>
</comment>
<dbReference type="GO" id="GO:0009002">
    <property type="term" value="F:serine-type D-Ala-D-Ala carboxypeptidase activity"/>
    <property type="evidence" value="ECO:0007669"/>
    <property type="project" value="InterPro"/>
</dbReference>
<evidence type="ECO:0000256" key="3">
    <source>
        <dbReference type="ARBA" id="ARBA00022801"/>
    </source>
</evidence>
<dbReference type="InterPro" id="IPR018044">
    <property type="entry name" value="Peptidase_S11"/>
</dbReference>
<dbReference type="Gene3D" id="3.40.710.10">
    <property type="entry name" value="DD-peptidase/beta-lactamase superfamily"/>
    <property type="match status" value="1"/>
</dbReference>
<dbReference type="EMBL" id="PEKP01000023">
    <property type="protein sequence ID" value="PIK25982.1"/>
    <property type="molecule type" value="Genomic_DNA"/>
</dbReference>
<evidence type="ECO:0000313" key="12">
    <source>
        <dbReference type="Proteomes" id="UP000230768"/>
    </source>
</evidence>
<keyword evidence="11" id="KW-0121">Carboxypeptidase</keyword>
<dbReference type="GO" id="GO:0009252">
    <property type="term" value="P:peptidoglycan biosynthetic process"/>
    <property type="evidence" value="ECO:0007669"/>
    <property type="project" value="UniProtKB-KW"/>
</dbReference>
<keyword evidence="2" id="KW-0732">Signal</keyword>
<gene>
    <name evidence="11" type="ORF">CTV99_15055</name>
</gene>
<keyword evidence="4" id="KW-0133">Cell shape</keyword>
<protein>
    <submittedName>
        <fullName evidence="11">D-alanyl-D-alanine carboxypeptidase</fullName>
    </submittedName>
</protein>
<dbReference type="SUPFAM" id="SSF56601">
    <property type="entry name" value="beta-lactamase/transpeptidase-like"/>
    <property type="match status" value="1"/>
</dbReference>
<dbReference type="GO" id="GO:0008360">
    <property type="term" value="P:regulation of cell shape"/>
    <property type="evidence" value="ECO:0007669"/>
    <property type="project" value="UniProtKB-KW"/>
</dbReference>
<keyword evidence="5" id="KW-0573">Peptidoglycan synthesis</keyword>
<evidence type="ECO:0000256" key="8">
    <source>
        <dbReference type="PIRSR" id="PIRSR618044-2"/>
    </source>
</evidence>
<evidence type="ECO:0000256" key="6">
    <source>
        <dbReference type="ARBA" id="ARBA00023316"/>
    </source>
</evidence>
<dbReference type="GO" id="GO:0006508">
    <property type="term" value="P:proteolysis"/>
    <property type="evidence" value="ECO:0007669"/>
    <property type="project" value="InterPro"/>
</dbReference>
<evidence type="ECO:0000259" key="10">
    <source>
        <dbReference type="Pfam" id="PF00768"/>
    </source>
</evidence>
<dbReference type="GO" id="GO:0071555">
    <property type="term" value="P:cell wall organization"/>
    <property type="evidence" value="ECO:0007669"/>
    <property type="project" value="UniProtKB-KW"/>
</dbReference>
<dbReference type="PANTHER" id="PTHR21581:SF6">
    <property type="entry name" value="TRAFFICKING PROTEIN PARTICLE COMPLEX SUBUNIT 12"/>
    <property type="match status" value="1"/>
</dbReference>
<evidence type="ECO:0000256" key="4">
    <source>
        <dbReference type="ARBA" id="ARBA00022960"/>
    </source>
</evidence>
<dbReference type="PANTHER" id="PTHR21581">
    <property type="entry name" value="D-ALANYL-D-ALANINE CARBOXYPEPTIDASE"/>
    <property type="match status" value="1"/>
</dbReference>
<accession>A0A2G8IRA3</accession>
<keyword evidence="11" id="KW-0645">Protease</keyword>
<evidence type="ECO:0000256" key="5">
    <source>
        <dbReference type="ARBA" id="ARBA00022984"/>
    </source>
</evidence>
<organism evidence="11 12">
    <name type="scientific">Bacillus pumilus</name>
    <name type="common">Bacillus mesentericus</name>
    <dbReference type="NCBI Taxonomy" id="1408"/>
    <lineage>
        <taxon>Bacteria</taxon>
        <taxon>Bacillati</taxon>
        <taxon>Bacillota</taxon>
        <taxon>Bacilli</taxon>
        <taxon>Bacillales</taxon>
        <taxon>Bacillaceae</taxon>
        <taxon>Bacillus</taxon>
    </lineage>
</organism>
<evidence type="ECO:0000256" key="1">
    <source>
        <dbReference type="ARBA" id="ARBA00007164"/>
    </source>
</evidence>
<dbReference type="InterPro" id="IPR012338">
    <property type="entry name" value="Beta-lactam/transpept-like"/>
</dbReference>
<dbReference type="Proteomes" id="UP000230768">
    <property type="component" value="Unassembled WGS sequence"/>
</dbReference>
<keyword evidence="6" id="KW-0961">Cell wall biogenesis/degradation</keyword>
<keyword evidence="3" id="KW-0378">Hydrolase</keyword>
<proteinExistence type="inferred from homology"/>
<evidence type="ECO:0000256" key="7">
    <source>
        <dbReference type="PIRSR" id="PIRSR618044-1"/>
    </source>
</evidence>
<dbReference type="RefSeq" id="WP_099728245.1">
    <property type="nucleotide sequence ID" value="NZ_JAEKDO010000003.1"/>
</dbReference>
<feature type="active site" description="Acyl-ester intermediate" evidence="7">
    <location>
        <position position="73"/>
    </location>
</feature>
<name>A0A2G8IRA3_BACPU</name>